<dbReference type="Gene3D" id="3.40.50.800">
    <property type="entry name" value="Anticodon-binding domain"/>
    <property type="match status" value="1"/>
</dbReference>
<keyword evidence="8 10" id="KW-0030">Aminoacyl-tRNA synthetase</keyword>
<evidence type="ECO:0000256" key="4">
    <source>
        <dbReference type="ARBA" id="ARBA00022598"/>
    </source>
</evidence>
<evidence type="ECO:0000256" key="2">
    <source>
        <dbReference type="ARBA" id="ARBA00011738"/>
    </source>
</evidence>
<comment type="caution">
    <text evidence="12">The sequence shown here is derived from an EMBL/GenBank/DDBJ whole genome shotgun (WGS) entry which is preliminary data.</text>
</comment>
<dbReference type="CDD" id="cd00861">
    <property type="entry name" value="ProRS_anticodon_short"/>
    <property type="match status" value="1"/>
</dbReference>
<dbReference type="GO" id="GO:0005829">
    <property type="term" value="C:cytosol"/>
    <property type="evidence" value="ECO:0007669"/>
    <property type="project" value="TreeGrafter"/>
</dbReference>
<evidence type="ECO:0000256" key="10">
    <source>
        <dbReference type="HAMAP-Rule" id="MF_01569"/>
    </source>
</evidence>
<keyword evidence="3 10" id="KW-0963">Cytoplasm</keyword>
<dbReference type="InterPro" id="IPR036754">
    <property type="entry name" value="YbaK/aa-tRNA-synt-asso_dom_sf"/>
</dbReference>
<evidence type="ECO:0000256" key="9">
    <source>
        <dbReference type="ARBA" id="ARBA00047671"/>
    </source>
</evidence>
<comment type="subunit">
    <text evidence="2 10">Homodimer.</text>
</comment>
<dbReference type="GO" id="GO:0005524">
    <property type="term" value="F:ATP binding"/>
    <property type="evidence" value="ECO:0007669"/>
    <property type="project" value="UniProtKB-UniRule"/>
</dbReference>
<dbReference type="PANTHER" id="PTHR42753">
    <property type="entry name" value="MITOCHONDRIAL RIBOSOME PROTEIN L39/PROLYL-TRNA LIGASE FAMILY MEMBER"/>
    <property type="match status" value="1"/>
</dbReference>
<dbReference type="SUPFAM" id="SSF55681">
    <property type="entry name" value="Class II aaRS and biotin synthetases"/>
    <property type="match status" value="1"/>
</dbReference>
<dbReference type="InterPro" id="IPR033730">
    <property type="entry name" value="ProRS_core_prok"/>
</dbReference>
<keyword evidence="6 10" id="KW-0067">ATP-binding</keyword>
<dbReference type="CDD" id="cd04334">
    <property type="entry name" value="ProRS-INS"/>
    <property type="match status" value="1"/>
</dbReference>
<evidence type="ECO:0000256" key="3">
    <source>
        <dbReference type="ARBA" id="ARBA00022490"/>
    </source>
</evidence>
<evidence type="ECO:0000256" key="8">
    <source>
        <dbReference type="ARBA" id="ARBA00023146"/>
    </source>
</evidence>
<dbReference type="InterPro" id="IPR050062">
    <property type="entry name" value="Pro-tRNA_synthetase"/>
</dbReference>
<dbReference type="GO" id="GO:0004827">
    <property type="term" value="F:proline-tRNA ligase activity"/>
    <property type="evidence" value="ECO:0007669"/>
    <property type="project" value="UniProtKB-UniRule"/>
</dbReference>
<dbReference type="GO" id="GO:0002161">
    <property type="term" value="F:aminoacyl-tRNA deacylase activity"/>
    <property type="evidence" value="ECO:0007669"/>
    <property type="project" value="InterPro"/>
</dbReference>
<dbReference type="InterPro" id="IPR044140">
    <property type="entry name" value="ProRS_anticodon_short"/>
</dbReference>
<comment type="domain">
    <text evidence="10">Consists of three domains: the N-terminal catalytic domain, the editing domain and the C-terminal anticodon-binding domain.</text>
</comment>
<dbReference type="Pfam" id="PF04073">
    <property type="entry name" value="tRNA_edit"/>
    <property type="match status" value="1"/>
</dbReference>
<dbReference type="InterPro" id="IPR004500">
    <property type="entry name" value="Pro-tRNA-synth_IIa_bac-type"/>
</dbReference>
<dbReference type="Pfam" id="PF00587">
    <property type="entry name" value="tRNA-synt_2b"/>
    <property type="match status" value="1"/>
</dbReference>
<comment type="similarity">
    <text evidence="10">Belongs to the class-II aminoacyl-tRNA synthetase family. ProS type 1 subfamily.</text>
</comment>
<gene>
    <name evidence="10" type="primary">proS</name>
    <name evidence="12" type="ORF">ENU66_07750</name>
</gene>
<comment type="function">
    <text evidence="10">Catalyzes the attachment of proline to tRNA(Pro) in a two-step reaction: proline is first activated by ATP to form Pro-AMP and then transferred to the acceptor end of tRNA(Pro). As ProRS can inadvertently accommodate and process non-cognate amino acids such as alanine and cysteine, to avoid such errors it has two additional distinct editing activities against alanine. One activity is designated as 'pretransfer' editing and involves the tRNA(Pro)-independent hydrolysis of activated Ala-AMP. The other activity is designated 'posttransfer' editing and involves deacylation of mischarged Ala-tRNA(Pro). The misacylated Cys-tRNA(Pro) is not edited by ProRS.</text>
</comment>
<dbReference type="PROSITE" id="PS50862">
    <property type="entry name" value="AA_TRNA_LIGASE_II"/>
    <property type="match status" value="1"/>
</dbReference>
<dbReference type="GO" id="GO:0006433">
    <property type="term" value="P:prolyl-tRNA aminoacylation"/>
    <property type="evidence" value="ECO:0007669"/>
    <property type="project" value="UniProtKB-UniRule"/>
</dbReference>
<comment type="subcellular location">
    <subcellularLocation>
        <location evidence="1 10">Cytoplasm</location>
    </subcellularLocation>
</comment>
<dbReference type="InterPro" id="IPR004154">
    <property type="entry name" value="Anticodon-bd"/>
</dbReference>
<evidence type="ECO:0000313" key="12">
    <source>
        <dbReference type="EMBL" id="HGL18203.1"/>
    </source>
</evidence>
<organism evidence="12">
    <name type="scientific">candidate division WOR-3 bacterium</name>
    <dbReference type="NCBI Taxonomy" id="2052148"/>
    <lineage>
        <taxon>Bacteria</taxon>
        <taxon>Bacteria division WOR-3</taxon>
    </lineage>
</organism>
<protein>
    <recommendedName>
        <fullName evidence="10">Proline--tRNA ligase</fullName>
        <ecNumber evidence="10">6.1.1.15</ecNumber>
    </recommendedName>
    <alternativeName>
        <fullName evidence="10">Prolyl-tRNA synthetase</fullName>
        <shortName evidence="10">ProRS</shortName>
    </alternativeName>
</protein>
<dbReference type="InterPro" id="IPR002314">
    <property type="entry name" value="aa-tRNA-synt_IIb"/>
</dbReference>
<keyword evidence="7 10" id="KW-0648">Protein biosynthesis</keyword>
<evidence type="ECO:0000256" key="5">
    <source>
        <dbReference type="ARBA" id="ARBA00022741"/>
    </source>
</evidence>
<evidence type="ECO:0000256" key="6">
    <source>
        <dbReference type="ARBA" id="ARBA00022840"/>
    </source>
</evidence>
<dbReference type="SUPFAM" id="SSF52954">
    <property type="entry name" value="Class II aaRS ABD-related"/>
    <property type="match status" value="1"/>
</dbReference>
<dbReference type="InterPro" id="IPR036621">
    <property type="entry name" value="Anticodon-bd_dom_sf"/>
</dbReference>
<dbReference type="HAMAP" id="MF_01569">
    <property type="entry name" value="Pro_tRNA_synth_type1"/>
    <property type="match status" value="1"/>
</dbReference>
<dbReference type="NCBIfam" id="TIGR00409">
    <property type="entry name" value="proS_fam_II"/>
    <property type="match status" value="1"/>
</dbReference>
<evidence type="ECO:0000256" key="7">
    <source>
        <dbReference type="ARBA" id="ARBA00022917"/>
    </source>
</evidence>
<dbReference type="EMBL" id="DTDJ01000047">
    <property type="protein sequence ID" value="HGL18203.1"/>
    <property type="molecule type" value="Genomic_DNA"/>
</dbReference>
<dbReference type="PANTHER" id="PTHR42753:SF2">
    <property type="entry name" value="PROLINE--TRNA LIGASE"/>
    <property type="match status" value="1"/>
</dbReference>
<dbReference type="Pfam" id="PF03129">
    <property type="entry name" value="HGTP_anticodon"/>
    <property type="match status" value="1"/>
</dbReference>
<dbReference type="InterPro" id="IPR023717">
    <property type="entry name" value="Pro-tRNA-Synthase_IIa_type1"/>
</dbReference>
<dbReference type="NCBIfam" id="NF006625">
    <property type="entry name" value="PRK09194.1"/>
    <property type="match status" value="1"/>
</dbReference>
<name>A0A7V3ZYW9_UNCW3</name>
<dbReference type="SUPFAM" id="SSF55826">
    <property type="entry name" value="YbaK/ProRS associated domain"/>
    <property type="match status" value="1"/>
</dbReference>
<dbReference type="InterPro" id="IPR006195">
    <property type="entry name" value="aa-tRNA-synth_II"/>
</dbReference>
<dbReference type="CDD" id="cd00779">
    <property type="entry name" value="ProRS_core_prok"/>
    <property type="match status" value="1"/>
</dbReference>
<feature type="domain" description="Aminoacyl-transfer RNA synthetases class-II family profile" evidence="11">
    <location>
        <begin position="38"/>
        <end position="463"/>
    </location>
</feature>
<sequence>MRWSRSLIPTLKENPKEAETPSHRLLLRGGFITQHQSGVYTFLPLGWRVMLKIQNIIREEMDAIGAQELLMPALTTGDVWKLSGRWESFGKDMFKLKDRKGKDIALAPTHEEIISLLAKDYIRSYRDLPQIWYQLQTKFRDEPRPRGGILRVREFIMKDSYSFDKDWKGLEISYQKHKEAYSKIFQRCGLKFVVVEASSGLMGGKKSEEFMVITETGEDAIAVCESCGYHANVEVAKAKLPVNRKTGPFNATEIVHTPNVKSVEEVSSFLGIEPSLIVKSILFSNSEGKLILVLIRGDYEINESKLKQVLGDDFGLASPEYVAQKFGVEVGFVGPIGIEVDKIIADESIKFIDNFVVGANKSDHHMVGVKVSDLRIDEFVDVRTVRDGDLCERCNAPLKVKNALEVGHIFQLGTRYSDSLDVKYTDTDGTLKPIVMGSYGIGVGRIMAAAVELYHDEKGIIWPFSIAPYHVNIVEINSNKTAETTEKIYSELKSANFETLWDDRNVSAGVKFKDAELIGIPINIVISENNLKRGEVEIQLRKDGSKYNIKLEVLRENLENVVRDKGL</sequence>
<dbReference type="InterPro" id="IPR002316">
    <property type="entry name" value="Pro-tRNA-ligase_IIa"/>
</dbReference>
<dbReference type="InterPro" id="IPR045864">
    <property type="entry name" value="aa-tRNA-synth_II/BPL/LPL"/>
</dbReference>
<reference evidence="12" key="1">
    <citation type="journal article" date="2020" name="mSystems">
        <title>Genome- and Community-Level Interaction Insights into Carbon Utilization and Element Cycling Functions of Hydrothermarchaeota in Hydrothermal Sediment.</title>
        <authorList>
            <person name="Zhou Z."/>
            <person name="Liu Y."/>
            <person name="Xu W."/>
            <person name="Pan J."/>
            <person name="Luo Z.H."/>
            <person name="Li M."/>
        </authorList>
    </citation>
    <scope>NUCLEOTIDE SEQUENCE [LARGE SCALE GENOMIC DNA]</scope>
    <source>
        <strain evidence="12">SpSt-69</strain>
    </source>
</reference>
<evidence type="ECO:0000259" key="11">
    <source>
        <dbReference type="PROSITE" id="PS50862"/>
    </source>
</evidence>
<evidence type="ECO:0000256" key="1">
    <source>
        <dbReference type="ARBA" id="ARBA00004496"/>
    </source>
</evidence>
<dbReference type="EC" id="6.1.1.15" evidence="10"/>
<dbReference type="InterPro" id="IPR007214">
    <property type="entry name" value="YbaK/aa-tRNA-synth-assoc-dom"/>
</dbReference>
<proteinExistence type="inferred from homology"/>
<comment type="catalytic activity">
    <reaction evidence="9 10">
        <text>tRNA(Pro) + L-proline + ATP = L-prolyl-tRNA(Pro) + AMP + diphosphate</text>
        <dbReference type="Rhea" id="RHEA:14305"/>
        <dbReference type="Rhea" id="RHEA-COMP:9700"/>
        <dbReference type="Rhea" id="RHEA-COMP:9702"/>
        <dbReference type="ChEBI" id="CHEBI:30616"/>
        <dbReference type="ChEBI" id="CHEBI:33019"/>
        <dbReference type="ChEBI" id="CHEBI:60039"/>
        <dbReference type="ChEBI" id="CHEBI:78442"/>
        <dbReference type="ChEBI" id="CHEBI:78532"/>
        <dbReference type="ChEBI" id="CHEBI:456215"/>
        <dbReference type="EC" id="6.1.1.15"/>
    </reaction>
</comment>
<dbReference type="AlphaFoldDB" id="A0A7V3ZYW9"/>
<keyword evidence="5 10" id="KW-0547">Nucleotide-binding</keyword>
<keyword evidence="4 10" id="KW-0436">Ligase</keyword>
<dbReference type="PRINTS" id="PR01046">
    <property type="entry name" value="TRNASYNTHPRO"/>
</dbReference>
<accession>A0A7V3ZYW9</accession>
<dbReference type="Gene3D" id="3.30.930.10">
    <property type="entry name" value="Bira Bifunctional Protein, Domain 2"/>
    <property type="match status" value="2"/>
</dbReference>